<dbReference type="OrthoDB" id="9807941at2"/>
<feature type="binding site" evidence="7">
    <location>
        <position position="83"/>
    </location>
    <ligand>
        <name>[2Fe-2S] cluster</name>
        <dbReference type="ChEBI" id="CHEBI:190135"/>
    </ligand>
</feature>
<dbReference type="GO" id="GO:0051537">
    <property type="term" value="F:2 iron, 2 sulfur cluster binding"/>
    <property type="evidence" value="ECO:0007669"/>
    <property type="project" value="UniProtKB-KW"/>
</dbReference>
<dbReference type="InterPro" id="IPR028431">
    <property type="entry name" value="NADP_DH_HndA-like"/>
</dbReference>
<comment type="cofactor">
    <cofactor evidence="6">
        <name>[2Fe-2S] cluster</name>
        <dbReference type="ChEBI" id="CHEBI:190135"/>
    </cofactor>
</comment>
<dbReference type="AlphaFoldDB" id="A0A2I6SA29"/>
<reference evidence="8 9" key="1">
    <citation type="submission" date="2018-01" db="EMBL/GenBank/DDBJ databases">
        <authorList>
            <person name="Fu G.-Y."/>
        </authorList>
    </citation>
    <scope>NUCLEOTIDE SEQUENCE [LARGE SCALE GENOMIC DNA]</scope>
    <source>
        <strain evidence="8 9">SY39</strain>
    </source>
</reference>
<keyword evidence="9" id="KW-1185">Reference proteome</keyword>
<evidence type="ECO:0000256" key="3">
    <source>
        <dbReference type="ARBA" id="ARBA00022723"/>
    </source>
</evidence>
<dbReference type="PANTHER" id="PTHR43342:SF1">
    <property type="entry name" value="BIFURCATING [FEFE] HYDROGENASE GAMMA SUBUNIT"/>
    <property type="match status" value="1"/>
</dbReference>
<evidence type="ECO:0000256" key="5">
    <source>
        <dbReference type="ARBA" id="ARBA00023014"/>
    </source>
</evidence>
<accession>A0A2I6SA29</accession>
<dbReference type="RefSeq" id="WP_102248146.1">
    <property type="nucleotide sequence ID" value="NZ_CP025682.1"/>
</dbReference>
<dbReference type="KEGG" id="atw:C0099_14840"/>
<dbReference type="InterPro" id="IPR002023">
    <property type="entry name" value="NuoE-like"/>
</dbReference>
<keyword evidence="2 7" id="KW-0001">2Fe-2S</keyword>
<dbReference type="EMBL" id="CP025682">
    <property type="protein sequence ID" value="AUN96102.1"/>
    <property type="molecule type" value="Genomic_DNA"/>
</dbReference>
<dbReference type="SUPFAM" id="SSF52833">
    <property type="entry name" value="Thioredoxin-like"/>
    <property type="match status" value="1"/>
</dbReference>
<dbReference type="CDD" id="cd03081">
    <property type="entry name" value="TRX_Fd_NuoE_FDH_gamma"/>
    <property type="match status" value="1"/>
</dbReference>
<evidence type="ECO:0000256" key="6">
    <source>
        <dbReference type="ARBA" id="ARBA00034078"/>
    </source>
</evidence>
<dbReference type="Proteomes" id="UP000242205">
    <property type="component" value="Chromosome"/>
</dbReference>
<feature type="binding site" evidence="7">
    <location>
        <position position="88"/>
    </location>
    <ligand>
        <name>[2Fe-2S] cluster</name>
        <dbReference type="ChEBI" id="CHEBI:190135"/>
    </ligand>
</feature>
<gene>
    <name evidence="8" type="ORF">C0099_14840</name>
</gene>
<dbReference type="GO" id="GO:0046872">
    <property type="term" value="F:metal ion binding"/>
    <property type="evidence" value="ECO:0007669"/>
    <property type="project" value="UniProtKB-KW"/>
</dbReference>
<comment type="similarity">
    <text evidence="1">Belongs to the complex I 24 kDa subunit family.</text>
</comment>
<dbReference type="Pfam" id="PF01257">
    <property type="entry name" value="2Fe-2S_thioredx"/>
    <property type="match status" value="1"/>
</dbReference>
<dbReference type="GO" id="GO:0016491">
    <property type="term" value="F:oxidoreductase activity"/>
    <property type="evidence" value="ECO:0007669"/>
    <property type="project" value="InterPro"/>
</dbReference>
<dbReference type="Gene3D" id="3.40.30.10">
    <property type="entry name" value="Glutaredoxin"/>
    <property type="match status" value="1"/>
</dbReference>
<evidence type="ECO:0000256" key="7">
    <source>
        <dbReference type="PIRSR" id="PIRSR000216-1"/>
    </source>
</evidence>
<dbReference type="InterPro" id="IPR036249">
    <property type="entry name" value="Thioredoxin-like_sf"/>
</dbReference>
<dbReference type="Gene3D" id="1.10.10.1590">
    <property type="entry name" value="NADH-quinone oxidoreductase subunit E"/>
    <property type="match status" value="1"/>
</dbReference>
<dbReference type="PIRSF" id="PIRSF000216">
    <property type="entry name" value="NADH_DH_24kDa"/>
    <property type="match status" value="1"/>
</dbReference>
<dbReference type="InterPro" id="IPR041921">
    <property type="entry name" value="NuoE_N"/>
</dbReference>
<organism evidence="8 9">
    <name type="scientific">Pseudazoarcus pumilus</name>
    <dbReference type="NCBI Taxonomy" id="2067960"/>
    <lineage>
        <taxon>Bacteria</taxon>
        <taxon>Pseudomonadati</taxon>
        <taxon>Pseudomonadota</taxon>
        <taxon>Betaproteobacteria</taxon>
        <taxon>Rhodocyclales</taxon>
        <taxon>Zoogloeaceae</taxon>
        <taxon>Pseudazoarcus</taxon>
    </lineage>
</organism>
<evidence type="ECO:0000313" key="8">
    <source>
        <dbReference type="EMBL" id="AUN96102.1"/>
    </source>
</evidence>
<name>A0A2I6SA29_9RHOO</name>
<protein>
    <submittedName>
        <fullName evidence="8">Formate dehydrogenase subunit gamma</fullName>
    </submittedName>
</protein>
<dbReference type="PANTHER" id="PTHR43342">
    <property type="entry name" value="NADH-QUINONE OXIDOREDUCTASE, E SUBUNIT"/>
    <property type="match status" value="1"/>
</dbReference>
<sequence length="160" mass="17218">MNSTQPAWDRDTVLGIIDALKHKPGALMPILHGIQDSIGYVPPDSVPLMAEALNLSRAEVHGTITFYHHFRTTPPGRHKLEICRAEACQAMGANRLVAHARKTLGVDFHETTADGAISLEAVYCLGNCACSPAVMVDGELLGSVSQESFDELVGTLRSQP</sequence>
<keyword evidence="5 7" id="KW-0411">Iron-sulfur</keyword>
<evidence type="ECO:0000313" key="9">
    <source>
        <dbReference type="Proteomes" id="UP000242205"/>
    </source>
</evidence>
<comment type="cofactor">
    <cofactor evidence="7">
        <name>[2Fe-2S] cluster</name>
        <dbReference type="ChEBI" id="CHEBI:190135"/>
    </cofactor>
    <text evidence="7">Binds 1 [2Fe-2S] cluster.</text>
</comment>
<evidence type="ECO:0000256" key="4">
    <source>
        <dbReference type="ARBA" id="ARBA00023004"/>
    </source>
</evidence>
<evidence type="ECO:0000256" key="2">
    <source>
        <dbReference type="ARBA" id="ARBA00022714"/>
    </source>
</evidence>
<feature type="binding site" evidence="7">
    <location>
        <position position="124"/>
    </location>
    <ligand>
        <name>[2Fe-2S] cluster</name>
        <dbReference type="ChEBI" id="CHEBI:190135"/>
    </ligand>
</feature>
<feature type="binding site" evidence="7">
    <location>
        <position position="128"/>
    </location>
    <ligand>
        <name>[2Fe-2S] cluster</name>
        <dbReference type="ChEBI" id="CHEBI:190135"/>
    </ligand>
</feature>
<proteinExistence type="inferred from homology"/>
<keyword evidence="4 7" id="KW-0408">Iron</keyword>
<keyword evidence="3 7" id="KW-0479">Metal-binding</keyword>
<evidence type="ECO:0000256" key="1">
    <source>
        <dbReference type="ARBA" id="ARBA00010643"/>
    </source>
</evidence>
<dbReference type="NCBIfam" id="NF004638">
    <property type="entry name" value="PRK05988.1"/>
    <property type="match status" value="1"/>
</dbReference>